<reference evidence="2 3" key="1">
    <citation type="submission" date="2024-07" db="EMBL/GenBank/DDBJ databases">
        <title>Active virus-host system and metabolic interactions in a Lokiarchaeon culture.</title>
        <authorList>
            <person name="Ponce Toledo R.I."/>
            <person name="Rodrigues Oliveira T."/>
            <person name="Schleper C."/>
        </authorList>
    </citation>
    <scope>NUCLEOTIDE SEQUENCE [LARGE SCALE GENOMIC DNA]</scope>
    <source>
        <strain evidence="2 3">B35</strain>
    </source>
</reference>
<dbReference type="RefSeq" id="WP_371150743.1">
    <property type="nucleotide sequence ID" value="NZ_JBFSOO010000008.1"/>
</dbReference>
<evidence type="ECO:0000313" key="2">
    <source>
        <dbReference type="EMBL" id="MEZ6854201.1"/>
    </source>
</evidence>
<dbReference type="InterPro" id="IPR043732">
    <property type="entry name" value="DUF5675"/>
</dbReference>
<protein>
    <submittedName>
        <fullName evidence="2">DUF5675 family protein</fullName>
    </submittedName>
</protein>
<dbReference type="EMBL" id="JBFSOO010000008">
    <property type="protein sequence ID" value="MEZ6854201.1"/>
    <property type="molecule type" value="Genomic_DNA"/>
</dbReference>
<evidence type="ECO:0000313" key="3">
    <source>
        <dbReference type="Proteomes" id="UP001568358"/>
    </source>
</evidence>
<sequence>MRRVTLTRTATGDHGTFGKLATAGFACFTCEPPNKDNRPNVSCIPAGEYLCKWHHSPRFGMVCIVTGVPDRTAILIHSGNVGGDIEKGLRTHTHGCILLGKHRGVIQRQQAVCLSRPTCRKFFNHIDQEDFILEVR</sequence>
<proteinExistence type="predicted"/>
<gene>
    <name evidence="2" type="ORF">AB2Z07_11790</name>
</gene>
<dbReference type="Proteomes" id="UP001568358">
    <property type="component" value="Unassembled WGS sequence"/>
</dbReference>
<evidence type="ECO:0000259" key="1">
    <source>
        <dbReference type="Pfam" id="PF18925"/>
    </source>
</evidence>
<name>A0ABV4JWW1_9BACT</name>
<feature type="domain" description="DUF5675" evidence="1">
    <location>
        <begin position="5"/>
        <end position="127"/>
    </location>
</feature>
<keyword evidence="3" id="KW-1185">Reference proteome</keyword>
<comment type="caution">
    <text evidence="2">The sequence shown here is derived from an EMBL/GenBank/DDBJ whole genome shotgun (WGS) entry which is preliminary data.</text>
</comment>
<accession>A0ABV4JWW1</accession>
<dbReference type="Pfam" id="PF18925">
    <property type="entry name" value="DUF5675"/>
    <property type="match status" value="1"/>
</dbReference>
<organism evidence="2 3">
    <name type="scientific">Halodesulfovibrio aestuarii</name>
    <dbReference type="NCBI Taxonomy" id="126333"/>
    <lineage>
        <taxon>Bacteria</taxon>
        <taxon>Pseudomonadati</taxon>
        <taxon>Thermodesulfobacteriota</taxon>
        <taxon>Desulfovibrionia</taxon>
        <taxon>Desulfovibrionales</taxon>
        <taxon>Desulfovibrionaceae</taxon>
        <taxon>Halodesulfovibrio</taxon>
    </lineage>
</organism>